<accession>A0ACC0D4U5</accession>
<gene>
    <name evidence="1" type="ORF">F4821DRAFT_269436</name>
</gene>
<dbReference type="Proteomes" id="UP001497680">
    <property type="component" value="Unassembled WGS sequence"/>
</dbReference>
<comment type="caution">
    <text evidence="1">The sequence shown here is derived from an EMBL/GenBank/DDBJ whole genome shotgun (WGS) entry which is preliminary data.</text>
</comment>
<evidence type="ECO:0000313" key="2">
    <source>
        <dbReference type="Proteomes" id="UP001497680"/>
    </source>
</evidence>
<reference evidence="1 2" key="1">
    <citation type="journal article" date="2022" name="New Phytol.">
        <title>Ecological generalism drives hyperdiversity of secondary metabolite gene clusters in xylarialean endophytes.</title>
        <authorList>
            <person name="Franco M.E.E."/>
            <person name="Wisecaver J.H."/>
            <person name="Arnold A.E."/>
            <person name="Ju Y.M."/>
            <person name="Slot J.C."/>
            <person name="Ahrendt S."/>
            <person name="Moore L.P."/>
            <person name="Eastman K.E."/>
            <person name="Scott K."/>
            <person name="Konkel Z."/>
            <person name="Mondo S.J."/>
            <person name="Kuo A."/>
            <person name="Hayes R.D."/>
            <person name="Haridas S."/>
            <person name="Andreopoulos B."/>
            <person name="Riley R."/>
            <person name="LaButti K."/>
            <person name="Pangilinan J."/>
            <person name="Lipzen A."/>
            <person name="Amirebrahimi M."/>
            <person name="Yan J."/>
            <person name="Adam C."/>
            <person name="Keymanesh K."/>
            <person name="Ng V."/>
            <person name="Louie K."/>
            <person name="Northen T."/>
            <person name="Drula E."/>
            <person name="Henrissat B."/>
            <person name="Hsieh H.M."/>
            <person name="Youens-Clark K."/>
            <person name="Lutzoni F."/>
            <person name="Miadlikowska J."/>
            <person name="Eastwood D.C."/>
            <person name="Hamelin R.C."/>
            <person name="Grigoriev I.V."/>
            <person name="U'Ren J.M."/>
        </authorList>
    </citation>
    <scope>NUCLEOTIDE SEQUENCE [LARGE SCALE GENOMIC DNA]</scope>
    <source>
        <strain evidence="1 2">ER1909</strain>
    </source>
</reference>
<name>A0ACC0D4U5_9PEZI</name>
<organism evidence="1 2">
    <name type="scientific">Hypoxylon rubiginosum</name>
    <dbReference type="NCBI Taxonomy" id="110542"/>
    <lineage>
        <taxon>Eukaryota</taxon>
        <taxon>Fungi</taxon>
        <taxon>Dikarya</taxon>
        <taxon>Ascomycota</taxon>
        <taxon>Pezizomycotina</taxon>
        <taxon>Sordariomycetes</taxon>
        <taxon>Xylariomycetidae</taxon>
        <taxon>Xylariales</taxon>
        <taxon>Hypoxylaceae</taxon>
        <taxon>Hypoxylon</taxon>
    </lineage>
</organism>
<dbReference type="EMBL" id="MU394307">
    <property type="protein sequence ID" value="KAI6087593.1"/>
    <property type="molecule type" value="Genomic_DNA"/>
</dbReference>
<keyword evidence="2" id="KW-1185">Reference proteome</keyword>
<evidence type="ECO:0000313" key="1">
    <source>
        <dbReference type="EMBL" id="KAI6087593.1"/>
    </source>
</evidence>
<sequence length="2958" mass="326268">MRDNSPSRALCSIGSVATKIRGQKIRTDRTKALPVFYRNLEEALDTKRASHNFYTIAQNNWQTNAAVDLCSGDILGLGASSARRDEFTAELARHPEFRTGSSGVRLMDGDYTYLEQAELQLAAFHSAEAGLIVGSAYEANVAVWTTLVRPGDVVVYDSLVHASTHEGMKQSLAMQRVEFAHNDVKDFRNTLLTILDTYPLVKQGKRSVLVALESIYSMDGDVCPLLEFVETANDVFHEQGNIQFVVDEAHSVGVIGPNGAGLVCQLGLEKEIAIVVHSFGKAIGATGAIILGNKTIRDTLVNFAKSVIFTTSPSFSFVAAIKTGYTLLETGELLQLYEARERIQEYAALFFELLTLHSLWPAAEKAGILLVPLSRDWEDRPFLTHIIIVTTRQTYIWWLYFHLLSSGFCVFPIDYPLVPTGEARLRVILHATNTQEQIRGFVDAIFAWVHEMMEIESGKTVQKVSKAARELSSKGGHFVREDPAIFDAPFFSITTKEAASMDPQQRWLLETSFRALENAGIPVEAAAGTDTAVFAASMCDDYLRITGKDPDEAPVNLATGTSAAMLANRLSWYFDLKGPSVEINTACSSSMVAMDLACQSLRSKQCSMALVTGSNVLLTPEVSVYLSSMNLLSPDSLCYSFDHRANGYARGEGVVVLVLKMLPNAIRDGDMIRAVVRATGTNQDGATPGVTQPSQSAQEELIRKVYKSSALTFDSTRYVEAHGTGTQIGDLTEMRALGRVFRSSRSVKANIGHTEGVSGLAGILKCIFILERGVIPPNALFEKLNPKINAKQNNFQIPTVCTPWPTPGLRRVSVNSFGFGGSNGHIVMDDAFHTLQALGQCGKHNTIASTLSHRLSTPLYVTVGHGTSNVDRTTANDALAIGPTKLESSTHGIAANGTADRSMSKTNLAASSQVVGATLEDQLLVWSAKDLPALQRMVQQYSRYYETNTDGCGRRLLHQLAYTLAARRSVMAWKTYTVLSRSESNEGMSLTATTGIRSSRKRGMAFIFTGQGAQYVGMGSVLLQYSTFRSTLATADNILQSLGAQWSILDKLRCNESIHTPEFSQPLCTVLQIALVELLRSFGIVPDAAIGHSSGEIAAAYAIGALSIESACKIAYHRGRMAQQVLRESTLKPSAMMSVNLSERDVDEYLAKSSLKADIHIACVNSPVNVTLSGPESALDTIGNYLQQDNIFAKKLNTGVAYHSPAMQHVAEEYLSLLDSLQPPCQDAKNTTVMVSSITGQRVAPVTLLDSQYWVENLTSPVRFADALQYLATAAPKIDNLETMTDYVEVGPHGALGRPLTDTLKDAIPGKEFRYTSVLSRFDTTLKPTLELVGKLFVQGYPVSITAANVSNVELPFLVDTPQYPFDRTQSYWHETRLSTNWRLRKDVPRSLGVRSTDWNPLEPRWRKQICIEEMPWVADHVVGKSVLYPAAGTIMMALAAVREMADKRQSLRAYNIKECTFKSPIVVRPEGSTEVMIHLRPLRESYEKSALRFEVRMYTNDTQWKECFQATCHVVYEDVSTEVDAGYEARSDAAHLVRKYEHARATSSTHIEKENFYRWLSMQGLKYGPAFSVAKNVYWDGGQVAVGCVCIDSPEAMSGEIAHPAVLDAALQVAFTGPSRGMTRPLPTFIPHRITDMWISSDDWRHPNSNEIRVLADSRLEDLEAGVRGSLIILSDNGSPLCRFGSFELLPIMQNDAKDQADIKKIYEIEWQPQLTLLSSDQLRHWCGIDENVAEQNKPFGFSIRLERALQSVIYANAEHLQLASSSTTPPYLSSYVASMQQHLQGVSLSEAKSYDASNVKMELAVLGAEFPFLKIFVEAVENFVSFIQGDTKFLESLEVAANEYEEQLVSHLFDRGLGSYLELAAHETPNQKVLELGPGADALTTKVLSIFKKLESRSGGIAFSEYLHAGATRGRFGDSRSAFAEFQNRMAFVDLDLEQGTSGQKLTSGAYDLVIARGVLHSRNATSILQHICRVLKPSGRVVFIEHLPRKSFITDFAFGMLPDSWKREEDECTCDPTTMRSDWDSQLKETGFSGCDLVIEGHATGAPQCASAIVCKVLCPWKVPSKVSKVLVLAEDDSEFLLSVTSALERNLVNSSAWQTHTTTNKQLKIENLDWQDYMIYVADSRSSLLARPTPEEFESIKGLLQRSRSLLWVTVTPSSLMTDSDTTPDVYGRIKDGLLRTLRAEYSNHRLVSLSFEGRSHDLAPCVNNILQVFHCVFGQGSSEVEYLVRNGTVMVGRLVENTDIRNELVSPRLPEIVNETWLPGPPLKLDIGNRGQLETLCFNEDKDYYADLGLTEVEIEAKAWAVNFRDVFYALGRLKDGSLGTDCAGIVTRVGPECKSIKKGDRVAMAFTRCMRAYVRSDQWAVTPIPDSISFEEACAVMNPTYTAWHCLIEVARLKKGEKILIHSASGATGQLAIQIAQMIGAEVFATVGLYGIPASHIFYSRNLSFRQGILRTTNGYGVDVVLNSLVGESLSASWECLAPCGRFIEIGKADIEANSVIPMVDLLQIVLHQKEMARKLIHKAMQLASTGTVQYPRPLHTYDVCDIEDAFRYIQSGRNSGRVVIRVDSSIKVQKHLILRKDWTFDQNATYIIAGGLGGIGRRIIRWMAFKGARNLLVLSRSGVSSRAASEVVQKLTEQGITVMTPECDISSLSLLSSTLEECGKIMPPIRGCINATMVLNDSIFENMNRTQWDRTIRSKVQSSWNLHEMLPELDFFILLSSISGIVGNPGQSNYAAGCTFQDALARHRGQKTISIDLGVMRSIGVVAESESLQRHFEELQGFAQLEEQDLISLMDVCCNPTRPVATNQMIMGLVTPADLLICSLEPTEMMQQPLYAKFRQVRDIFLSPGSMSGASPGELFKQLDTMEDRAAIVIQSLSKKLARALSIETEDVDADQPLHALGVDSLVAVELRNWIGREFAADVAVFEIMGGRTVRDIGQLVTKSSQTSLVT</sequence>
<protein>
    <submittedName>
        <fullName evidence="1">Uncharacterized protein</fullName>
    </submittedName>
</protein>
<proteinExistence type="predicted"/>